<proteinExistence type="predicted"/>
<organism evidence="2 3">
    <name type="scientific">Dendrothele bispora (strain CBS 962.96)</name>
    <dbReference type="NCBI Taxonomy" id="1314807"/>
    <lineage>
        <taxon>Eukaryota</taxon>
        <taxon>Fungi</taxon>
        <taxon>Dikarya</taxon>
        <taxon>Basidiomycota</taxon>
        <taxon>Agaricomycotina</taxon>
        <taxon>Agaricomycetes</taxon>
        <taxon>Agaricomycetidae</taxon>
        <taxon>Agaricales</taxon>
        <taxon>Agaricales incertae sedis</taxon>
        <taxon>Dendrothele</taxon>
    </lineage>
</organism>
<dbReference type="OrthoDB" id="3060267at2759"/>
<keyword evidence="3" id="KW-1185">Reference proteome</keyword>
<feature type="compositionally biased region" description="Basic and acidic residues" evidence="1">
    <location>
        <begin position="152"/>
        <end position="167"/>
    </location>
</feature>
<gene>
    <name evidence="2" type="ORF">K435DRAFT_801577</name>
</gene>
<dbReference type="Proteomes" id="UP000297245">
    <property type="component" value="Unassembled WGS sequence"/>
</dbReference>
<accession>A0A4S8LNU3</accession>
<evidence type="ECO:0000256" key="1">
    <source>
        <dbReference type="SAM" id="MobiDB-lite"/>
    </source>
</evidence>
<evidence type="ECO:0000313" key="3">
    <source>
        <dbReference type="Proteomes" id="UP000297245"/>
    </source>
</evidence>
<evidence type="ECO:0000313" key="2">
    <source>
        <dbReference type="EMBL" id="THU91019.1"/>
    </source>
</evidence>
<sequence length="222" mass="25023">MSQLYGKPIKGNSNVQKTILQSIPKPDSYTGEGNNFVEFDMWIWSLVQWMSIANLCGPDVRWSKSCKDPLFILPDNMLSDLTKIYHITAEASTVNDIMQAALSYSTLDKVDQPRNPSDPRNSPSSSSQTRNPNYQRDGKNNSKPNSRYYQLVDEKGKSSPRLFRIEEADNLTENSDGNISNKEESNQDSNMEPDPWGGSQWPSDAADHEYTTLQNEDSDGSE</sequence>
<reference evidence="2 3" key="1">
    <citation type="journal article" date="2019" name="Nat. Ecol. Evol.">
        <title>Megaphylogeny resolves global patterns of mushroom evolution.</title>
        <authorList>
            <person name="Varga T."/>
            <person name="Krizsan K."/>
            <person name="Foldi C."/>
            <person name="Dima B."/>
            <person name="Sanchez-Garcia M."/>
            <person name="Sanchez-Ramirez S."/>
            <person name="Szollosi G.J."/>
            <person name="Szarkandi J.G."/>
            <person name="Papp V."/>
            <person name="Albert L."/>
            <person name="Andreopoulos W."/>
            <person name="Angelini C."/>
            <person name="Antonin V."/>
            <person name="Barry K.W."/>
            <person name="Bougher N.L."/>
            <person name="Buchanan P."/>
            <person name="Buyck B."/>
            <person name="Bense V."/>
            <person name="Catcheside P."/>
            <person name="Chovatia M."/>
            <person name="Cooper J."/>
            <person name="Damon W."/>
            <person name="Desjardin D."/>
            <person name="Finy P."/>
            <person name="Geml J."/>
            <person name="Haridas S."/>
            <person name="Hughes K."/>
            <person name="Justo A."/>
            <person name="Karasinski D."/>
            <person name="Kautmanova I."/>
            <person name="Kiss B."/>
            <person name="Kocsube S."/>
            <person name="Kotiranta H."/>
            <person name="LaButti K.M."/>
            <person name="Lechner B.E."/>
            <person name="Liimatainen K."/>
            <person name="Lipzen A."/>
            <person name="Lukacs Z."/>
            <person name="Mihaltcheva S."/>
            <person name="Morgado L.N."/>
            <person name="Niskanen T."/>
            <person name="Noordeloos M.E."/>
            <person name="Ohm R.A."/>
            <person name="Ortiz-Santana B."/>
            <person name="Ovrebo C."/>
            <person name="Racz N."/>
            <person name="Riley R."/>
            <person name="Savchenko A."/>
            <person name="Shiryaev A."/>
            <person name="Soop K."/>
            <person name="Spirin V."/>
            <person name="Szebenyi C."/>
            <person name="Tomsovsky M."/>
            <person name="Tulloss R.E."/>
            <person name="Uehling J."/>
            <person name="Grigoriev I.V."/>
            <person name="Vagvolgyi C."/>
            <person name="Papp T."/>
            <person name="Martin F.M."/>
            <person name="Miettinen O."/>
            <person name="Hibbett D.S."/>
            <person name="Nagy L.G."/>
        </authorList>
    </citation>
    <scope>NUCLEOTIDE SEQUENCE [LARGE SCALE GENOMIC DNA]</scope>
    <source>
        <strain evidence="2 3">CBS 962.96</strain>
    </source>
</reference>
<dbReference type="AlphaFoldDB" id="A0A4S8LNU3"/>
<protein>
    <submittedName>
        <fullName evidence="2">Uncharacterized protein</fullName>
    </submittedName>
</protein>
<name>A0A4S8LNU3_DENBC</name>
<feature type="compositionally biased region" description="Low complexity" evidence="1">
    <location>
        <begin position="113"/>
        <end position="133"/>
    </location>
</feature>
<feature type="region of interest" description="Disordered" evidence="1">
    <location>
        <begin position="107"/>
        <end position="222"/>
    </location>
</feature>
<dbReference type="EMBL" id="ML179318">
    <property type="protein sequence ID" value="THU91019.1"/>
    <property type="molecule type" value="Genomic_DNA"/>
</dbReference>
<feature type="compositionally biased region" description="Polar residues" evidence="1">
    <location>
        <begin position="171"/>
        <end position="180"/>
    </location>
</feature>